<dbReference type="GO" id="GO:0032153">
    <property type="term" value="C:cell division site"/>
    <property type="evidence" value="ECO:0007669"/>
    <property type="project" value="UniProtKB-UniRule"/>
</dbReference>
<gene>
    <name evidence="16 17" type="primary">ftsW</name>
    <name evidence="17" type="ORF">FLL45_10115</name>
</gene>
<evidence type="ECO:0000256" key="9">
    <source>
        <dbReference type="ARBA" id="ARBA00022984"/>
    </source>
</evidence>
<keyword evidence="3 16" id="KW-1003">Cell membrane</keyword>
<dbReference type="Proteomes" id="UP000317839">
    <property type="component" value="Unassembled WGS sequence"/>
</dbReference>
<feature type="transmembrane region" description="Helical" evidence="16">
    <location>
        <begin position="144"/>
        <end position="161"/>
    </location>
</feature>
<dbReference type="GO" id="GO:0008360">
    <property type="term" value="P:regulation of cell shape"/>
    <property type="evidence" value="ECO:0007669"/>
    <property type="project" value="UniProtKB-KW"/>
</dbReference>
<feature type="transmembrane region" description="Helical" evidence="16">
    <location>
        <begin position="111"/>
        <end position="132"/>
    </location>
</feature>
<evidence type="ECO:0000256" key="8">
    <source>
        <dbReference type="ARBA" id="ARBA00022960"/>
    </source>
</evidence>
<evidence type="ECO:0000256" key="4">
    <source>
        <dbReference type="ARBA" id="ARBA00022618"/>
    </source>
</evidence>
<dbReference type="PANTHER" id="PTHR30474:SF2">
    <property type="entry name" value="PEPTIDOGLYCAN GLYCOSYLTRANSFERASE FTSW-RELATED"/>
    <property type="match status" value="1"/>
</dbReference>
<evidence type="ECO:0000256" key="6">
    <source>
        <dbReference type="ARBA" id="ARBA00022679"/>
    </source>
</evidence>
<dbReference type="GO" id="GO:0009252">
    <property type="term" value="P:peptidoglycan biosynthetic process"/>
    <property type="evidence" value="ECO:0007669"/>
    <property type="project" value="UniProtKB-UniRule"/>
</dbReference>
<dbReference type="InterPro" id="IPR018365">
    <property type="entry name" value="Cell_cycle_FtsW-rel_CS"/>
</dbReference>
<keyword evidence="5 16" id="KW-0328">Glycosyltransferase</keyword>
<comment type="subcellular location">
    <subcellularLocation>
        <location evidence="16">Cell inner membrane</location>
        <topology evidence="16">Multi-pass membrane protein</topology>
    </subcellularLocation>
    <subcellularLocation>
        <location evidence="1">Cell membrane</location>
        <topology evidence="1">Multi-pass membrane protein</topology>
    </subcellularLocation>
    <text evidence="16">Localizes to the division septum.</text>
</comment>
<feature type="transmembrane region" description="Helical" evidence="16">
    <location>
        <begin position="80"/>
        <end position="99"/>
    </location>
</feature>
<dbReference type="GO" id="GO:0043093">
    <property type="term" value="P:FtsZ-dependent cytokinesis"/>
    <property type="evidence" value="ECO:0007669"/>
    <property type="project" value="UniProtKB-UniRule"/>
</dbReference>
<feature type="transmembrane region" description="Helical" evidence="16">
    <location>
        <begin position="341"/>
        <end position="362"/>
    </location>
</feature>
<reference evidence="17 18" key="1">
    <citation type="submission" date="2019-06" db="EMBL/GenBank/DDBJ databases">
        <title>Draft genome of Aliikangiella marina GYP-15.</title>
        <authorList>
            <person name="Wang G."/>
        </authorList>
    </citation>
    <scope>NUCLEOTIDE SEQUENCE [LARGE SCALE GENOMIC DNA]</scope>
    <source>
        <strain evidence="17 18">GYP-15</strain>
    </source>
</reference>
<dbReference type="Pfam" id="PF01098">
    <property type="entry name" value="FTSW_RODA_SPOVE"/>
    <property type="match status" value="1"/>
</dbReference>
<dbReference type="GO" id="GO:0071555">
    <property type="term" value="P:cell wall organization"/>
    <property type="evidence" value="ECO:0007669"/>
    <property type="project" value="UniProtKB-KW"/>
</dbReference>
<feature type="transmembrane region" description="Helical" evidence="16">
    <location>
        <begin position="265"/>
        <end position="290"/>
    </location>
</feature>
<keyword evidence="10 16" id="KW-1133">Transmembrane helix</keyword>
<keyword evidence="13 16" id="KW-0961">Cell wall biogenesis/degradation</keyword>
<keyword evidence="8 16" id="KW-0133">Cell shape</keyword>
<keyword evidence="9 16" id="KW-0573">Peptidoglycan synthesis</keyword>
<sequence>MNQLNSQVWYDKVLVSTVLILIAIGMIMVTSSSLYYAENGIKSGENHFVIRHLIYLLIACVSVSVVLTQPIERWQKYGPYLLVLGLFLLVLVLFAGRTVNGSRRWLAIGPLTFQVSEAIKLFVIVYLAGYLVRRTDELQTQIKGFAKPLLVLALITGLLLLEPDFGASVVILATSLAMLFLGGARLWQFIGLSGAVAGILGIIAVSQPYRMERLMTFLDPWADPFGSGYQLTQSLIAFGRGSLFGQGLGNSLQKLSYLPEAHTDFIFAVLAEELGLIGVAFVLCLFFVFFYRAMQIGRKALILDNPYAAYLAYGIGFCLTFQALINMGVTSGALPTKGLTLPFISYGGNSLIGCGTAVAILLRVDYENRLKEAGIVKQSPKKKDKGGKNK</sequence>
<keyword evidence="16" id="KW-0997">Cell inner membrane</keyword>
<keyword evidence="12 16" id="KW-0131">Cell cycle</keyword>
<accession>A0A545TDL2</accession>
<dbReference type="InterPro" id="IPR013437">
    <property type="entry name" value="FtsW"/>
</dbReference>
<evidence type="ECO:0000313" key="18">
    <source>
        <dbReference type="Proteomes" id="UP000317839"/>
    </source>
</evidence>
<evidence type="ECO:0000256" key="10">
    <source>
        <dbReference type="ARBA" id="ARBA00022989"/>
    </source>
</evidence>
<dbReference type="EMBL" id="VIKR01000002">
    <property type="protein sequence ID" value="TQV75281.1"/>
    <property type="molecule type" value="Genomic_DNA"/>
</dbReference>
<dbReference type="InterPro" id="IPR001182">
    <property type="entry name" value="FtsW/RodA"/>
</dbReference>
<keyword evidence="11 16" id="KW-0472">Membrane</keyword>
<evidence type="ECO:0000256" key="15">
    <source>
        <dbReference type="ARBA" id="ARBA00049902"/>
    </source>
</evidence>
<protein>
    <recommendedName>
        <fullName evidence="16">Probable peptidoglycan glycosyltransferase FtsW</fullName>
        <shortName evidence="16">PGT</shortName>
        <ecNumber evidence="16">2.4.99.28</ecNumber>
    </recommendedName>
    <alternativeName>
        <fullName evidence="16">Cell division protein FtsW</fullName>
    </alternativeName>
    <alternativeName>
        <fullName evidence="16">Cell wall polymerase</fullName>
    </alternativeName>
    <alternativeName>
        <fullName evidence="16">Peptidoglycan polymerase</fullName>
        <shortName evidence="16">PG polymerase</shortName>
    </alternativeName>
</protein>
<dbReference type="OrthoDB" id="9768187at2"/>
<comment type="caution">
    <text evidence="17">The sequence shown here is derived from an EMBL/GenBank/DDBJ whole genome shotgun (WGS) entry which is preliminary data.</text>
</comment>
<feature type="transmembrane region" description="Helical" evidence="16">
    <location>
        <begin position="48"/>
        <end position="68"/>
    </location>
</feature>
<dbReference type="HAMAP" id="MF_00913">
    <property type="entry name" value="PGT_FtsW_proteobact"/>
    <property type="match status" value="1"/>
</dbReference>
<evidence type="ECO:0000256" key="3">
    <source>
        <dbReference type="ARBA" id="ARBA00022475"/>
    </source>
</evidence>
<feature type="transmembrane region" description="Helical" evidence="16">
    <location>
        <begin position="189"/>
        <end position="209"/>
    </location>
</feature>
<evidence type="ECO:0000256" key="5">
    <source>
        <dbReference type="ARBA" id="ARBA00022676"/>
    </source>
</evidence>
<evidence type="ECO:0000256" key="2">
    <source>
        <dbReference type="ARBA" id="ARBA00004752"/>
    </source>
</evidence>
<evidence type="ECO:0000256" key="1">
    <source>
        <dbReference type="ARBA" id="ARBA00004651"/>
    </source>
</evidence>
<dbReference type="GO" id="GO:0015648">
    <property type="term" value="F:lipid-linked peptidoglycan transporter activity"/>
    <property type="evidence" value="ECO:0007669"/>
    <property type="project" value="TreeGrafter"/>
</dbReference>
<dbReference type="RefSeq" id="WP_142941897.1">
    <property type="nucleotide sequence ID" value="NZ_VIKR01000002.1"/>
</dbReference>
<feature type="transmembrane region" description="Helical" evidence="16">
    <location>
        <begin position="310"/>
        <end position="329"/>
    </location>
</feature>
<dbReference type="NCBIfam" id="TIGR02614">
    <property type="entry name" value="ftsW"/>
    <property type="match status" value="1"/>
</dbReference>
<dbReference type="GO" id="GO:0008955">
    <property type="term" value="F:peptidoglycan glycosyltransferase activity"/>
    <property type="evidence" value="ECO:0007669"/>
    <property type="project" value="UniProtKB-UniRule"/>
</dbReference>
<evidence type="ECO:0000256" key="12">
    <source>
        <dbReference type="ARBA" id="ARBA00023306"/>
    </source>
</evidence>
<evidence type="ECO:0000256" key="13">
    <source>
        <dbReference type="ARBA" id="ARBA00023316"/>
    </source>
</evidence>
<keyword evidence="7 16" id="KW-0812">Transmembrane</keyword>
<comment type="catalytic activity">
    <reaction evidence="15 16">
        <text>[GlcNAc-(1-&gt;4)-Mur2Ac(oyl-L-Ala-gamma-D-Glu-L-Lys-D-Ala-D-Ala)](n)-di-trans,octa-cis-undecaprenyl diphosphate + beta-D-GlcNAc-(1-&gt;4)-Mur2Ac(oyl-L-Ala-gamma-D-Glu-L-Lys-D-Ala-D-Ala)-di-trans,octa-cis-undecaprenyl diphosphate = [GlcNAc-(1-&gt;4)-Mur2Ac(oyl-L-Ala-gamma-D-Glu-L-Lys-D-Ala-D-Ala)](n+1)-di-trans,octa-cis-undecaprenyl diphosphate + di-trans,octa-cis-undecaprenyl diphosphate + H(+)</text>
        <dbReference type="Rhea" id="RHEA:23708"/>
        <dbReference type="Rhea" id="RHEA-COMP:9602"/>
        <dbReference type="Rhea" id="RHEA-COMP:9603"/>
        <dbReference type="ChEBI" id="CHEBI:15378"/>
        <dbReference type="ChEBI" id="CHEBI:58405"/>
        <dbReference type="ChEBI" id="CHEBI:60033"/>
        <dbReference type="ChEBI" id="CHEBI:78435"/>
        <dbReference type="EC" id="2.4.99.28"/>
    </reaction>
</comment>
<dbReference type="PANTHER" id="PTHR30474">
    <property type="entry name" value="CELL CYCLE PROTEIN"/>
    <property type="match status" value="1"/>
</dbReference>
<organism evidence="17 18">
    <name type="scientific">Aliikangiella marina</name>
    <dbReference type="NCBI Taxonomy" id="1712262"/>
    <lineage>
        <taxon>Bacteria</taxon>
        <taxon>Pseudomonadati</taxon>
        <taxon>Pseudomonadota</taxon>
        <taxon>Gammaproteobacteria</taxon>
        <taxon>Oceanospirillales</taxon>
        <taxon>Pleioneaceae</taxon>
        <taxon>Aliikangiella</taxon>
    </lineage>
</organism>
<dbReference type="AlphaFoldDB" id="A0A545TDL2"/>
<dbReference type="PROSITE" id="PS00428">
    <property type="entry name" value="FTSW_RODA_SPOVE"/>
    <property type="match status" value="1"/>
</dbReference>
<dbReference type="UniPathway" id="UPA00219"/>
<proteinExistence type="inferred from homology"/>
<name>A0A545TDL2_9GAMM</name>
<comment type="similarity">
    <text evidence="14 16">Belongs to the SEDS family. FtsW subfamily.</text>
</comment>
<keyword evidence="4 16" id="KW-0132">Cell division</keyword>
<evidence type="ECO:0000256" key="7">
    <source>
        <dbReference type="ARBA" id="ARBA00022692"/>
    </source>
</evidence>
<keyword evidence="6 16" id="KW-0808">Transferase</keyword>
<evidence type="ECO:0000313" key="17">
    <source>
        <dbReference type="EMBL" id="TQV75281.1"/>
    </source>
</evidence>
<dbReference type="EC" id="2.4.99.28" evidence="16"/>
<keyword evidence="18" id="KW-1185">Reference proteome</keyword>
<comment type="function">
    <text evidence="16">Peptidoglycan polymerase that is essential for cell division.</text>
</comment>
<feature type="transmembrane region" description="Helical" evidence="16">
    <location>
        <begin position="12"/>
        <end position="36"/>
    </location>
</feature>
<evidence type="ECO:0000256" key="16">
    <source>
        <dbReference type="HAMAP-Rule" id="MF_00913"/>
    </source>
</evidence>
<dbReference type="GO" id="GO:0005886">
    <property type="term" value="C:plasma membrane"/>
    <property type="evidence" value="ECO:0007669"/>
    <property type="project" value="UniProtKB-SubCell"/>
</dbReference>
<comment type="pathway">
    <text evidence="2 16">Cell wall biogenesis; peptidoglycan biosynthesis.</text>
</comment>
<evidence type="ECO:0000256" key="14">
    <source>
        <dbReference type="ARBA" id="ARBA00038053"/>
    </source>
</evidence>
<feature type="transmembrane region" description="Helical" evidence="16">
    <location>
        <begin position="167"/>
        <end position="184"/>
    </location>
</feature>
<evidence type="ECO:0000256" key="11">
    <source>
        <dbReference type="ARBA" id="ARBA00023136"/>
    </source>
</evidence>